<dbReference type="EMBL" id="CAJVPJ010000843">
    <property type="protein sequence ID" value="CAG8560108.1"/>
    <property type="molecule type" value="Genomic_DNA"/>
</dbReference>
<keyword evidence="2" id="KW-0812">Transmembrane</keyword>
<evidence type="ECO:0000256" key="1">
    <source>
        <dbReference type="SAM" id="MobiDB-lite"/>
    </source>
</evidence>
<protein>
    <submittedName>
        <fullName evidence="3">6519_t:CDS:1</fullName>
    </submittedName>
</protein>
<dbReference type="AlphaFoldDB" id="A0A9N9FU16"/>
<feature type="region of interest" description="Disordered" evidence="1">
    <location>
        <begin position="1"/>
        <end position="46"/>
    </location>
</feature>
<feature type="transmembrane region" description="Helical" evidence="2">
    <location>
        <begin position="105"/>
        <end position="128"/>
    </location>
</feature>
<keyword evidence="2" id="KW-0472">Membrane</keyword>
<evidence type="ECO:0000313" key="3">
    <source>
        <dbReference type="EMBL" id="CAG8560108.1"/>
    </source>
</evidence>
<keyword evidence="2" id="KW-1133">Transmembrane helix</keyword>
<feature type="region of interest" description="Disordered" evidence="1">
    <location>
        <begin position="180"/>
        <end position="206"/>
    </location>
</feature>
<evidence type="ECO:0000256" key="2">
    <source>
        <dbReference type="SAM" id="Phobius"/>
    </source>
</evidence>
<evidence type="ECO:0000313" key="4">
    <source>
        <dbReference type="Proteomes" id="UP000789572"/>
    </source>
</evidence>
<accession>A0A9N9FU16</accession>
<gene>
    <name evidence="3" type="ORF">POCULU_LOCUS5464</name>
</gene>
<keyword evidence="4" id="KW-1185">Reference proteome</keyword>
<name>A0A9N9FU16_9GLOM</name>
<organism evidence="3 4">
    <name type="scientific">Paraglomus occultum</name>
    <dbReference type="NCBI Taxonomy" id="144539"/>
    <lineage>
        <taxon>Eukaryota</taxon>
        <taxon>Fungi</taxon>
        <taxon>Fungi incertae sedis</taxon>
        <taxon>Mucoromycota</taxon>
        <taxon>Glomeromycotina</taxon>
        <taxon>Glomeromycetes</taxon>
        <taxon>Paraglomerales</taxon>
        <taxon>Paraglomeraceae</taxon>
        <taxon>Paraglomus</taxon>
    </lineage>
</organism>
<reference evidence="3" key="1">
    <citation type="submission" date="2021-06" db="EMBL/GenBank/DDBJ databases">
        <authorList>
            <person name="Kallberg Y."/>
            <person name="Tangrot J."/>
            <person name="Rosling A."/>
        </authorList>
    </citation>
    <scope>NUCLEOTIDE SEQUENCE</scope>
    <source>
        <strain evidence="3">IA702</strain>
    </source>
</reference>
<dbReference type="OrthoDB" id="428346at2759"/>
<sequence>MSSSSSSRQTTHRRTTSLSAFNNSSDNLLAVPNQRHDTSGRQASQQLSPIVTQNGHLSVIPEKLAPLTPPLTPSKSKPFGQWTWNFWVDPKYSKYTSAMTKIKNVVFPLAFFLAFVVFLSSLGGVGVIDDELDVNSQSFAPAENAINHEPLGSMFDNGYQGTDEHTDHVEDPFVNDKIGDLVEPENTNYDGEGTDSTDRPLGSYENQDNIFDDLKQQNDGGDRSSNVNSYAEYLRQYAYVRSGPHYTYTNILNLLTAEDKAKLAELRSEIAYADESADISCGSWQEKYARLHEDMREGKIPPRFVSYVCDQSSDCGGLADRLLGMSSTFIFALLTDRAFLAEWKTPPPLEAIFESPNIDWSYDSSDPDAVLKDLIPTPLDVVNYSAQHIDRLFLHSNWTIKYPEPFIKFHTNRGMVLRTFSSRIYAPQLNLMGLRPHTSLGCILDYLFRPSPPVMSFIAEYSALFTHPRIFSVGIQISTGENKFEHSIGNSQKYSLHRYKNFFKCADELVETYAMPWQEVVYYLVTDSETLRSEALTMKNVVISGLPIGTKAGNGPADLVHNAVIENWILSKTNYRIISPGSLGKLAALHSKTLHSTITIYPQAETNLQNGYHRPITDCTKEDAFTMFREFASDLSLA</sequence>
<dbReference type="Proteomes" id="UP000789572">
    <property type="component" value="Unassembled WGS sequence"/>
</dbReference>
<proteinExistence type="predicted"/>
<comment type="caution">
    <text evidence="3">The sequence shown here is derived from an EMBL/GenBank/DDBJ whole genome shotgun (WGS) entry which is preliminary data.</text>
</comment>